<dbReference type="Proteomes" id="UP000007374">
    <property type="component" value="Unassembled WGS sequence"/>
</dbReference>
<dbReference type="OrthoDB" id="9803968at2"/>
<proteinExistence type="predicted"/>
<dbReference type="SUPFAM" id="SSF69593">
    <property type="entry name" value="Glycerol-3-phosphate (1)-acyltransferase"/>
    <property type="match status" value="1"/>
</dbReference>
<dbReference type="STRING" id="721133.SAMN05216176_103308"/>
<keyword evidence="1" id="KW-0436">Ligase</keyword>
<evidence type="ECO:0000313" key="2">
    <source>
        <dbReference type="Proteomes" id="UP000007374"/>
    </source>
</evidence>
<organism evidence="1 2">
    <name type="scientific">Nitratireductor indicus C115</name>
    <dbReference type="NCBI Taxonomy" id="1231190"/>
    <lineage>
        <taxon>Bacteria</taxon>
        <taxon>Pseudomonadati</taxon>
        <taxon>Pseudomonadota</taxon>
        <taxon>Alphaproteobacteria</taxon>
        <taxon>Hyphomicrobiales</taxon>
        <taxon>Phyllobacteriaceae</taxon>
        <taxon>Nitratireductor</taxon>
    </lineage>
</organism>
<comment type="caution">
    <text evidence="1">The sequence shown here is derived from an EMBL/GenBank/DDBJ whole genome shotgun (WGS) entry which is preliminary data.</text>
</comment>
<sequence>MILAFEIVLAIVVIWAGMALTVQYRRDLNFHQAALYAPLKLLFRISDREVTEARKAQPPVIYAVWHQSKLDPAVMLSLLPDDTLHILDEASARSHMIEPWRALGRTITFNAHHVFVSRRLVQRLKAKGRLCVYLPNDPEPDVKEFRLFRAVARIALKAEAQVVPVFLSRGGFLPARRVHTLPPMTIAQLIERSGQDDMRASQALFGRMIEARNDQTPQKTDD</sequence>
<dbReference type="EMBL" id="AMSI01000005">
    <property type="protein sequence ID" value="EKF42921.1"/>
    <property type="molecule type" value="Genomic_DNA"/>
</dbReference>
<dbReference type="RefSeq" id="WP_009450267.1">
    <property type="nucleotide sequence ID" value="NZ_AMSI01000005.1"/>
</dbReference>
<name>K2P6K0_9HYPH</name>
<accession>K2P6K0</accession>
<reference evidence="1 2" key="1">
    <citation type="journal article" date="2012" name="J. Bacteriol.">
        <title>Genome Sequence of Nitratireductor indicus Type Strain C115.</title>
        <authorList>
            <person name="Lai Q."/>
            <person name="Li G."/>
            <person name="Yu Z."/>
            <person name="Shao Z."/>
        </authorList>
    </citation>
    <scope>NUCLEOTIDE SEQUENCE [LARGE SCALE GENOMIC DNA]</scope>
    <source>
        <strain evidence="1 2">C115</strain>
    </source>
</reference>
<keyword evidence="2" id="KW-1185">Reference proteome</keyword>
<gene>
    <name evidence="1" type="ORF">NA8A_09644</name>
</gene>
<dbReference type="GO" id="GO:0016874">
    <property type="term" value="F:ligase activity"/>
    <property type="evidence" value="ECO:0007669"/>
    <property type="project" value="UniProtKB-KW"/>
</dbReference>
<dbReference type="eggNOG" id="COG0204">
    <property type="taxonomic scope" value="Bacteria"/>
</dbReference>
<protein>
    <submittedName>
        <fullName evidence="1">AMP-dependent synthetase and ligase</fullName>
    </submittedName>
</protein>
<dbReference type="AlphaFoldDB" id="K2P6K0"/>
<evidence type="ECO:0000313" key="1">
    <source>
        <dbReference type="EMBL" id="EKF42921.1"/>
    </source>
</evidence>
<dbReference type="PATRIC" id="fig|1231190.3.peg.2022"/>